<dbReference type="EMBL" id="JAFCMP010000552">
    <property type="protein sequence ID" value="KAG5175200.1"/>
    <property type="molecule type" value="Genomic_DNA"/>
</dbReference>
<evidence type="ECO:0000256" key="7">
    <source>
        <dbReference type="SAM" id="SignalP"/>
    </source>
</evidence>
<evidence type="ECO:0000256" key="4">
    <source>
        <dbReference type="PIRSR" id="PIRSR000303-1"/>
    </source>
</evidence>
<name>A0A835YHD0_9STRA</name>
<proteinExistence type="inferred from homology"/>
<evidence type="ECO:0000313" key="10">
    <source>
        <dbReference type="Proteomes" id="UP000664859"/>
    </source>
</evidence>
<dbReference type="PROSITE" id="PS51352">
    <property type="entry name" value="THIOREDOXIN_2"/>
    <property type="match status" value="1"/>
</dbReference>
<dbReference type="InterPro" id="IPR000889">
    <property type="entry name" value="Glutathione_peroxidase"/>
</dbReference>
<gene>
    <name evidence="9" type="ORF">JKP88DRAFT_190520</name>
</gene>
<dbReference type="PIRSF" id="PIRSF000303">
    <property type="entry name" value="Glutathion_perox"/>
    <property type="match status" value="1"/>
</dbReference>
<accession>A0A835YHD0</accession>
<feature type="signal peptide" evidence="7">
    <location>
        <begin position="1"/>
        <end position="25"/>
    </location>
</feature>
<keyword evidence="2 5" id="KW-0575">Peroxidase</keyword>
<dbReference type="InterPro" id="IPR036249">
    <property type="entry name" value="Thioredoxin-like_sf"/>
</dbReference>
<dbReference type="AlphaFoldDB" id="A0A835YHD0"/>
<dbReference type="PRINTS" id="PR01011">
    <property type="entry name" value="GLUTPROXDASE"/>
</dbReference>
<dbReference type="Gene3D" id="3.40.30.10">
    <property type="entry name" value="Glutaredoxin"/>
    <property type="match status" value="1"/>
</dbReference>
<dbReference type="InterPro" id="IPR029760">
    <property type="entry name" value="GPX_CS"/>
</dbReference>
<keyword evidence="10" id="KW-1185">Reference proteome</keyword>
<feature type="chain" id="PRO_5032872382" description="Glutathione peroxidase" evidence="7">
    <location>
        <begin position="26"/>
        <end position="207"/>
    </location>
</feature>
<dbReference type="GO" id="GO:0004601">
    <property type="term" value="F:peroxidase activity"/>
    <property type="evidence" value="ECO:0007669"/>
    <property type="project" value="UniProtKB-KW"/>
</dbReference>
<protein>
    <recommendedName>
        <fullName evidence="5">Glutathione peroxidase</fullName>
    </recommendedName>
</protein>
<feature type="domain" description="Thioredoxin" evidence="8">
    <location>
        <begin position="23"/>
        <end position="184"/>
    </location>
</feature>
<dbReference type="SUPFAM" id="SSF52833">
    <property type="entry name" value="Thioredoxin-like"/>
    <property type="match status" value="1"/>
</dbReference>
<evidence type="ECO:0000256" key="3">
    <source>
        <dbReference type="ARBA" id="ARBA00023002"/>
    </source>
</evidence>
<evidence type="ECO:0000256" key="2">
    <source>
        <dbReference type="ARBA" id="ARBA00022559"/>
    </source>
</evidence>
<organism evidence="9 10">
    <name type="scientific">Tribonema minus</name>
    <dbReference type="NCBI Taxonomy" id="303371"/>
    <lineage>
        <taxon>Eukaryota</taxon>
        <taxon>Sar</taxon>
        <taxon>Stramenopiles</taxon>
        <taxon>Ochrophyta</taxon>
        <taxon>PX clade</taxon>
        <taxon>Xanthophyceae</taxon>
        <taxon>Tribonematales</taxon>
        <taxon>Tribonemataceae</taxon>
        <taxon>Tribonema</taxon>
    </lineage>
</organism>
<dbReference type="CDD" id="cd00340">
    <property type="entry name" value="GSH_Peroxidase"/>
    <property type="match status" value="1"/>
</dbReference>
<dbReference type="PROSITE" id="PS51355">
    <property type="entry name" value="GLUTATHIONE_PEROXID_3"/>
    <property type="match status" value="1"/>
</dbReference>
<evidence type="ECO:0000256" key="6">
    <source>
        <dbReference type="SAM" id="MobiDB-lite"/>
    </source>
</evidence>
<evidence type="ECO:0000256" key="1">
    <source>
        <dbReference type="ARBA" id="ARBA00006926"/>
    </source>
</evidence>
<dbReference type="Proteomes" id="UP000664859">
    <property type="component" value="Unassembled WGS sequence"/>
</dbReference>
<dbReference type="PROSITE" id="PS00763">
    <property type="entry name" value="GLUTATHIONE_PEROXID_2"/>
    <property type="match status" value="1"/>
</dbReference>
<keyword evidence="3 5" id="KW-0560">Oxidoreductase</keyword>
<sequence>MRHMRVGCQISAALVLLTATAVCAAAGSMYDFTVKSIWGVDVPLSAYKETNPVALVVNVASQCGYTDTNYRELQQLYEEYEEDGFIVLAFPCNQFGSQEPGSPADIRDFTTEKYGVTFPLMAKVEVNGDGEDPLFTFLKEATGSGPLKWNFSKFLVVNGVPRKHYSHSTSPSAIEDDIVDALEEVNGADEEDGDDDSDDDSGDSAEL</sequence>
<dbReference type="PANTHER" id="PTHR11592">
    <property type="entry name" value="GLUTATHIONE PEROXIDASE"/>
    <property type="match status" value="1"/>
</dbReference>
<dbReference type="PANTHER" id="PTHR11592:SF78">
    <property type="entry name" value="GLUTATHIONE PEROXIDASE"/>
    <property type="match status" value="1"/>
</dbReference>
<evidence type="ECO:0000313" key="9">
    <source>
        <dbReference type="EMBL" id="KAG5175200.1"/>
    </source>
</evidence>
<comment type="caution">
    <text evidence="9">The sequence shown here is derived from an EMBL/GenBank/DDBJ whole genome shotgun (WGS) entry which is preliminary data.</text>
</comment>
<dbReference type="Pfam" id="PF00255">
    <property type="entry name" value="GSHPx"/>
    <property type="match status" value="1"/>
</dbReference>
<dbReference type="InterPro" id="IPR013766">
    <property type="entry name" value="Thioredoxin_domain"/>
</dbReference>
<keyword evidence="7" id="KW-0732">Signal</keyword>
<feature type="active site" evidence="4">
    <location>
        <position position="63"/>
    </location>
</feature>
<evidence type="ECO:0000256" key="5">
    <source>
        <dbReference type="RuleBase" id="RU000499"/>
    </source>
</evidence>
<dbReference type="OrthoDB" id="446890at2759"/>
<feature type="region of interest" description="Disordered" evidence="6">
    <location>
        <begin position="185"/>
        <end position="207"/>
    </location>
</feature>
<dbReference type="GO" id="GO:0006979">
    <property type="term" value="P:response to oxidative stress"/>
    <property type="evidence" value="ECO:0007669"/>
    <property type="project" value="InterPro"/>
</dbReference>
<reference evidence="9" key="1">
    <citation type="submission" date="2021-02" db="EMBL/GenBank/DDBJ databases">
        <title>First Annotated Genome of the Yellow-green Alga Tribonema minus.</title>
        <authorList>
            <person name="Mahan K.M."/>
        </authorList>
    </citation>
    <scope>NUCLEOTIDE SEQUENCE</scope>
    <source>
        <strain evidence="9">UTEX B ZZ1240</strain>
    </source>
</reference>
<evidence type="ECO:0000259" key="8">
    <source>
        <dbReference type="PROSITE" id="PS51352"/>
    </source>
</evidence>
<comment type="similarity">
    <text evidence="1 5">Belongs to the glutathione peroxidase family.</text>
</comment>